<accession>A0ABQ9WWU1</accession>
<evidence type="ECO:0000313" key="2">
    <source>
        <dbReference type="Proteomes" id="UP001281761"/>
    </source>
</evidence>
<gene>
    <name evidence="1" type="ORF">BLNAU_21103</name>
</gene>
<keyword evidence="2" id="KW-1185">Reference proteome</keyword>
<proteinExistence type="predicted"/>
<organism evidence="1 2">
    <name type="scientific">Blattamonas nauphoetae</name>
    <dbReference type="NCBI Taxonomy" id="2049346"/>
    <lineage>
        <taxon>Eukaryota</taxon>
        <taxon>Metamonada</taxon>
        <taxon>Preaxostyla</taxon>
        <taxon>Oxymonadida</taxon>
        <taxon>Blattamonas</taxon>
    </lineage>
</organism>
<reference evidence="1 2" key="1">
    <citation type="journal article" date="2022" name="bioRxiv">
        <title>Genomics of Preaxostyla Flagellates Illuminates Evolutionary Transitions and the Path Towards Mitochondrial Loss.</title>
        <authorList>
            <person name="Novak L.V.F."/>
            <person name="Treitli S.C."/>
            <person name="Pyrih J."/>
            <person name="Halakuc P."/>
            <person name="Pipaliya S.V."/>
            <person name="Vacek V."/>
            <person name="Brzon O."/>
            <person name="Soukal P."/>
            <person name="Eme L."/>
            <person name="Dacks J.B."/>
            <person name="Karnkowska A."/>
            <person name="Elias M."/>
            <person name="Hampl V."/>
        </authorList>
    </citation>
    <scope>NUCLEOTIDE SEQUENCE [LARGE SCALE GENOMIC DNA]</scope>
    <source>
        <strain evidence="1">NAU3</strain>
        <tissue evidence="1">Gut</tissue>
    </source>
</reference>
<dbReference type="Proteomes" id="UP001281761">
    <property type="component" value="Unassembled WGS sequence"/>
</dbReference>
<protein>
    <submittedName>
        <fullName evidence="1">Uncharacterized protein</fullName>
    </submittedName>
</protein>
<evidence type="ECO:0000313" key="1">
    <source>
        <dbReference type="EMBL" id="KAK2943957.1"/>
    </source>
</evidence>
<sequence length="347" mass="39480">MDCLQSNDTRLPDDSATFAPFLNWDGFFPRFVWMSAPIFHSLMAILEERHVMDEKQQLKAVQLLDFMRFRSLLERSDLPELLFPHHTSQHQAFLDRLLIILGCPYEIIVRAGSSLLANWFNKSPFEDKFSLAKEGRIKLLMVSMQPHTRSVEGNKYFHDSLMLILARTIKHGTLSGIHDLTESGVQESEATIRETILNNLIIPSGTYVEHVLHQLAGTHTRSEITFVDYFVVHLFDIAVHHPLTMQYLVSSSVPQAFSAILCENCCDLVVSKCLERFAVFGEKMNDEGGEFLHRTHDLIRMVRSEGLEDGLEQKLRNNADKSLGRCVAKLSLWLCNRLGSNASSFGS</sequence>
<dbReference type="EMBL" id="JARBJD010000320">
    <property type="protein sequence ID" value="KAK2943957.1"/>
    <property type="molecule type" value="Genomic_DNA"/>
</dbReference>
<comment type="caution">
    <text evidence="1">The sequence shown here is derived from an EMBL/GenBank/DDBJ whole genome shotgun (WGS) entry which is preliminary data.</text>
</comment>
<name>A0ABQ9WWU1_9EUKA</name>